<protein>
    <submittedName>
        <fullName evidence="1">Major tail protein</fullName>
    </submittedName>
</protein>
<dbReference type="KEGG" id="vg:77950971"/>
<evidence type="ECO:0000313" key="1">
    <source>
        <dbReference type="EMBL" id="QBZ73183.1"/>
    </source>
</evidence>
<dbReference type="EMBL" id="MK660712">
    <property type="protein sequence ID" value="QBZ73183.1"/>
    <property type="molecule type" value="Genomic_DNA"/>
</dbReference>
<keyword evidence="2" id="KW-1185">Reference proteome</keyword>
<gene>
    <name evidence="1" type="primary">12</name>
    <name evidence="1" type="ORF">SEA_EPICDAB_12</name>
</gene>
<sequence>MPAKAHSTGPGSLVFGQIGPDNTGTDFTCQVTKCAVTTKSDAEDATPTLCGDVIAGEQTDSATLEATFAQDFSREGIVGWSWAHKGEQVAVRFIPNLAHDLEVSGTVTIQPLSIGGDAKKKNTSDVEWPFVGFPTLDWPDRQAAG</sequence>
<dbReference type="GeneID" id="77950971"/>
<dbReference type="Proteomes" id="UP000297043">
    <property type="component" value="Segment"/>
</dbReference>
<proteinExistence type="predicted"/>
<dbReference type="RefSeq" id="YP_010674654.1">
    <property type="nucleotide sequence ID" value="NC_070997.1"/>
</dbReference>
<organism evidence="1 2">
    <name type="scientific">Gordonia phage EricDab</name>
    <dbReference type="NCBI Taxonomy" id="3070616"/>
    <lineage>
        <taxon>Viruses</taxon>
        <taxon>Duplodnaviria</taxon>
        <taxon>Heunggongvirae</taxon>
        <taxon>Uroviricota</taxon>
        <taxon>Caudoviricetes</taxon>
        <taxon>Ericdabvirus</taxon>
        <taxon>Ericdabvirus ericdab</taxon>
    </lineage>
</organism>
<name>A0A4D6E3D9_9CAUD</name>
<evidence type="ECO:0000313" key="2">
    <source>
        <dbReference type="Proteomes" id="UP000297043"/>
    </source>
</evidence>
<reference evidence="1 2" key="1">
    <citation type="submission" date="2019-03" db="EMBL/GenBank/DDBJ databases">
        <authorList>
            <person name="Fakhre F."/>
            <person name="Gonzalez R.M."/>
            <person name="Howells E.K."/>
            <person name="Otero L.A."/>
            <person name="Pegoraro K.N."/>
            <person name="Robichaux K.C."/>
            <person name="Rodier A."/>
            <person name="Sadowski C.L."/>
            <person name="Carter V.P."/>
            <person name="Gray A.D."/>
            <person name="Klein G.C."/>
            <person name="Lebosada C."/>
            <person name="Miklaszewski C.M."/>
            <person name="Sutton S.N."/>
            <person name="Pollenz R.S."/>
            <person name="Garlena R.A."/>
            <person name="Russell D.A."/>
            <person name="Pope W.H."/>
            <person name="Jacobs-Sera D."/>
            <person name="Hatfull G.F."/>
        </authorList>
    </citation>
    <scope>NUCLEOTIDE SEQUENCE [LARGE SCALE GENOMIC DNA]</scope>
</reference>
<accession>A0A4D6E3D9</accession>